<name>A0A951UC74_9CYAN</name>
<proteinExistence type="predicted"/>
<dbReference type="PANTHER" id="PTHR43559:SF1">
    <property type="entry name" value="HYDROLASE"/>
    <property type="match status" value="1"/>
</dbReference>
<evidence type="ECO:0000313" key="3">
    <source>
        <dbReference type="Proteomes" id="UP000753908"/>
    </source>
</evidence>
<sequence>MTTQTLVEQKYLIKLTPENSVLVMVDYLTGFLPGLRTMDRDTYMNNVTALAKIGKIFQLPTIILGDEGGFRGEFFPQISQYLSHGWRIERHTPSAWHEPKFVEALQKFNRPKVIMAGISIDNCVLQTTLDVLRAGYEVYVVVDVSGTESKLVEDAAIMRMTQAGAVMTNWVSLASELMADWNSSTGDEVGKLYQEHSKWGES</sequence>
<feature type="domain" description="Isochorismatase-like" evidence="1">
    <location>
        <begin position="20"/>
        <end position="170"/>
    </location>
</feature>
<comment type="caution">
    <text evidence="2">The sequence shown here is derived from an EMBL/GenBank/DDBJ whole genome shotgun (WGS) entry which is preliminary data.</text>
</comment>
<gene>
    <name evidence="2" type="ORF">KME25_26195</name>
</gene>
<evidence type="ECO:0000259" key="1">
    <source>
        <dbReference type="Pfam" id="PF00857"/>
    </source>
</evidence>
<organism evidence="2 3">
    <name type="scientific">Symplocastrum torsivum CPER-KK1</name>
    <dbReference type="NCBI Taxonomy" id="450513"/>
    <lineage>
        <taxon>Bacteria</taxon>
        <taxon>Bacillati</taxon>
        <taxon>Cyanobacteriota</taxon>
        <taxon>Cyanophyceae</taxon>
        <taxon>Oscillatoriophycideae</taxon>
        <taxon>Oscillatoriales</taxon>
        <taxon>Microcoleaceae</taxon>
        <taxon>Symplocastrum</taxon>
    </lineage>
</organism>
<dbReference type="InterPro" id="IPR053152">
    <property type="entry name" value="Hydrolase_YcaC-like"/>
</dbReference>
<evidence type="ECO:0000313" key="2">
    <source>
        <dbReference type="EMBL" id="MBW4547905.1"/>
    </source>
</evidence>
<protein>
    <submittedName>
        <fullName evidence="2">Isochorismatase family protein</fullName>
    </submittedName>
</protein>
<reference evidence="2" key="2">
    <citation type="journal article" date="2022" name="Microbiol. Resour. Announc.">
        <title>Metagenome Sequencing to Explore Phylogenomics of Terrestrial Cyanobacteria.</title>
        <authorList>
            <person name="Ward R.D."/>
            <person name="Stajich J.E."/>
            <person name="Johansen J.R."/>
            <person name="Huntemann M."/>
            <person name="Clum A."/>
            <person name="Foster B."/>
            <person name="Foster B."/>
            <person name="Roux S."/>
            <person name="Palaniappan K."/>
            <person name="Varghese N."/>
            <person name="Mukherjee S."/>
            <person name="Reddy T.B.K."/>
            <person name="Daum C."/>
            <person name="Copeland A."/>
            <person name="Chen I.A."/>
            <person name="Ivanova N.N."/>
            <person name="Kyrpides N.C."/>
            <person name="Shapiro N."/>
            <person name="Eloe-Fadrosh E.A."/>
            <person name="Pietrasiak N."/>
        </authorList>
    </citation>
    <scope>NUCLEOTIDE SEQUENCE</scope>
    <source>
        <strain evidence="2">CPER-KK1</strain>
    </source>
</reference>
<reference evidence="2" key="1">
    <citation type="submission" date="2021-05" db="EMBL/GenBank/DDBJ databases">
        <authorList>
            <person name="Pietrasiak N."/>
            <person name="Ward R."/>
            <person name="Stajich J.E."/>
            <person name="Kurbessoian T."/>
        </authorList>
    </citation>
    <scope>NUCLEOTIDE SEQUENCE</scope>
    <source>
        <strain evidence="2">CPER-KK1</strain>
    </source>
</reference>
<dbReference type="Pfam" id="PF00857">
    <property type="entry name" value="Isochorismatase"/>
    <property type="match status" value="1"/>
</dbReference>
<dbReference type="PANTHER" id="PTHR43559">
    <property type="entry name" value="HYDROLASE YCAC-RELATED"/>
    <property type="match status" value="1"/>
</dbReference>
<dbReference type="Gene3D" id="3.40.50.850">
    <property type="entry name" value="Isochorismatase-like"/>
    <property type="match status" value="1"/>
</dbReference>
<dbReference type="InterPro" id="IPR036380">
    <property type="entry name" value="Isochorismatase-like_sf"/>
</dbReference>
<dbReference type="InterPro" id="IPR000868">
    <property type="entry name" value="Isochorismatase-like_dom"/>
</dbReference>
<dbReference type="SUPFAM" id="SSF52499">
    <property type="entry name" value="Isochorismatase-like hydrolases"/>
    <property type="match status" value="1"/>
</dbReference>
<dbReference type="EMBL" id="JAHHIF010000050">
    <property type="protein sequence ID" value="MBW4547905.1"/>
    <property type="molecule type" value="Genomic_DNA"/>
</dbReference>
<accession>A0A951UC74</accession>
<dbReference type="Proteomes" id="UP000753908">
    <property type="component" value="Unassembled WGS sequence"/>
</dbReference>
<dbReference type="AlphaFoldDB" id="A0A951UC74"/>